<keyword evidence="3" id="KW-1185">Reference proteome</keyword>
<sequence>MQLNRKHLSFLITFFSLSIMVLALYNIHLGKEEDKEEYVVEMVMLDEELEELIEEKEKLEEQAKADPIKSHLAFNETAKPSYGNPEPLKTLDEILEEREVASNSDAPSDNSESDYNARVKELAKKREEKKQLLGEREAQKEEFTNNLAARKTSVSYSLVNRNNYKLPPPIYTCIEGGKVVINIQVNVVGNVTDASFNTKSSTTSNGCLVDNAITYALKAKFNSSDKASQKGTITYIFQGK</sequence>
<organism evidence="2 3">
    <name type="scientific">Maribacter vaceletii</name>
    <dbReference type="NCBI Taxonomy" id="1206816"/>
    <lineage>
        <taxon>Bacteria</taxon>
        <taxon>Pseudomonadati</taxon>
        <taxon>Bacteroidota</taxon>
        <taxon>Flavobacteriia</taxon>
        <taxon>Flavobacteriales</taxon>
        <taxon>Flavobacteriaceae</taxon>
        <taxon>Maribacter</taxon>
    </lineage>
</organism>
<accession>A0A495EDX7</accession>
<proteinExistence type="predicted"/>
<evidence type="ECO:0000313" key="3">
    <source>
        <dbReference type="Proteomes" id="UP000269412"/>
    </source>
</evidence>
<name>A0A495EDX7_9FLAO</name>
<dbReference type="OrthoDB" id="9786892at2"/>
<dbReference type="EMBL" id="RBIQ01000007">
    <property type="protein sequence ID" value="RKR15095.1"/>
    <property type="molecule type" value="Genomic_DNA"/>
</dbReference>
<gene>
    <name evidence="2" type="ORF">CLV91_1177</name>
</gene>
<comment type="caution">
    <text evidence="2">The sequence shown here is derived from an EMBL/GenBank/DDBJ whole genome shotgun (WGS) entry which is preliminary data.</text>
</comment>
<evidence type="ECO:0000313" key="2">
    <source>
        <dbReference type="EMBL" id="RKR15095.1"/>
    </source>
</evidence>
<feature type="coiled-coil region" evidence="1">
    <location>
        <begin position="35"/>
        <end position="66"/>
    </location>
</feature>
<keyword evidence="1" id="KW-0175">Coiled coil</keyword>
<protein>
    <recommendedName>
        <fullName evidence="4">TonB family protein</fullName>
    </recommendedName>
</protein>
<evidence type="ECO:0008006" key="4">
    <source>
        <dbReference type="Google" id="ProtNLM"/>
    </source>
</evidence>
<dbReference type="RefSeq" id="WP_121064869.1">
    <property type="nucleotide sequence ID" value="NZ_RBIQ01000007.1"/>
</dbReference>
<reference evidence="2 3" key="1">
    <citation type="submission" date="2018-10" db="EMBL/GenBank/DDBJ databases">
        <title>Genomic Encyclopedia of Archaeal and Bacterial Type Strains, Phase II (KMG-II): from individual species to whole genera.</title>
        <authorList>
            <person name="Goeker M."/>
        </authorList>
    </citation>
    <scope>NUCLEOTIDE SEQUENCE [LARGE SCALE GENOMIC DNA]</scope>
    <source>
        <strain evidence="2 3">DSM 25230</strain>
    </source>
</reference>
<evidence type="ECO:0000256" key="1">
    <source>
        <dbReference type="SAM" id="Coils"/>
    </source>
</evidence>
<dbReference type="AlphaFoldDB" id="A0A495EDX7"/>
<dbReference type="Proteomes" id="UP000269412">
    <property type="component" value="Unassembled WGS sequence"/>
</dbReference>